<dbReference type="EMBL" id="LAZR01008140">
    <property type="protein sequence ID" value="KKM80703.1"/>
    <property type="molecule type" value="Genomic_DNA"/>
</dbReference>
<name>A0A0F9KFH9_9ZZZZ</name>
<reference evidence="1" key="1">
    <citation type="journal article" date="2015" name="Nature">
        <title>Complex archaea that bridge the gap between prokaryotes and eukaryotes.</title>
        <authorList>
            <person name="Spang A."/>
            <person name="Saw J.H."/>
            <person name="Jorgensen S.L."/>
            <person name="Zaremba-Niedzwiedzka K."/>
            <person name="Martijn J."/>
            <person name="Lind A.E."/>
            <person name="van Eijk R."/>
            <person name="Schleper C."/>
            <person name="Guy L."/>
            <person name="Ettema T.J."/>
        </authorList>
    </citation>
    <scope>NUCLEOTIDE SEQUENCE</scope>
</reference>
<comment type="caution">
    <text evidence="1">The sequence shown here is derived from an EMBL/GenBank/DDBJ whole genome shotgun (WGS) entry which is preliminary data.</text>
</comment>
<sequence length="71" mass="7766">MSVGFGDCLKFREDVVHVSAQTVDKPVVCLAVEAVVSTIGYKAQLLHFSTETVPSKEGHFGFLEQILDLDL</sequence>
<organism evidence="1">
    <name type="scientific">marine sediment metagenome</name>
    <dbReference type="NCBI Taxonomy" id="412755"/>
    <lineage>
        <taxon>unclassified sequences</taxon>
        <taxon>metagenomes</taxon>
        <taxon>ecological metagenomes</taxon>
    </lineage>
</organism>
<protein>
    <submittedName>
        <fullName evidence="1">Uncharacterized protein</fullName>
    </submittedName>
</protein>
<dbReference type="AlphaFoldDB" id="A0A0F9KFH9"/>
<gene>
    <name evidence="1" type="ORF">LCGC14_1337260</name>
</gene>
<accession>A0A0F9KFH9</accession>
<evidence type="ECO:0000313" key="1">
    <source>
        <dbReference type="EMBL" id="KKM80703.1"/>
    </source>
</evidence>
<proteinExistence type="predicted"/>